<proteinExistence type="inferred from homology"/>
<keyword evidence="1 4" id="KW-0808">Transferase</keyword>
<dbReference type="Pfam" id="PF02348">
    <property type="entry name" value="CTP_transf_3"/>
    <property type="match status" value="1"/>
</dbReference>
<dbReference type="NCBIfam" id="TIGR00466">
    <property type="entry name" value="kdsB"/>
    <property type="match status" value="1"/>
</dbReference>
<comment type="subcellular location">
    <subcellularLocation>
        <location evidence="4">Cytoplasm</location>
    </subcellularLocation>
</comment>
<reference evidence="6" key="1">
    <citation type="submission" date="2015-08" db="EMBL/GenBank/DDBJ databases">
        <title>Complete Genome Sequence of Azospirillum thiophilum BV-S.</title>
        <authorList>
            <person name="Fomenkov A."/>
            <person name="Vincze T."/>
            <person name="Grabovich M."/>
            <person name="Dubinina G."/>
            <person name="Orlova M."/>
            <person name="Belousova E."/>
            <person name="Roberts R.J."/>
        </authorList>
    </citation>
    <scope>NUCLEOTIDE SEQUENCE [LARGE SCALE GENOMIC DNA]</scope>
    <source>
        <strain evidence="6">BV-S</strain>
    </source>
</reference>
<comment type="catalytic activity">
    <reaction evidence="4">
        <text>3-deoxy-alpha-D-manno-oct-2-ulosonate + CTP = CMP-3-deoxy-beta-D-manno-octulosonate + diphosphate</text>
        <dbReference type="Rhea" id="RHEA:23448"/>
        <dbReference type="ChEBI" id="CHEBI:33019"/>
        <dbReference type="ChEBI" id="CHEBI:37563"/>
        <dbReference type="ChEBI" id="CHEBI:85986"/>
        <dbReference type="ChEBI" id="CHEBI:85987"/>
        <dbReference type="EC" id="2.7.7.38"/>
    </reaction>
</comment>
<dbReference type="InterPro" id="IPR004528">
    <property type="entry name" value="KdsB"/>
</dbReference>
<sequence length="258" mass="27492">MSTAARPSGRPASPIVMIPARMASTRLPGKPLADILGAPMIVHVMHRAMESEIGPVVVACAEPEIARAVEAAGGTAVLTRPDHPSGSDRIFEALRLIDPEGRHDAVVNVQGDLPTIEPESVRAVFAPLADPGVDIATLVVEITRQEERSDPNVVKAVLELPQGARQGRALYFTRATAPSGDGPLYHHIGLYAYRRAALERFVALPPSALEQRERLEQLRALSNGMRIDAAVVDAVPLGVDTPADLERARALLSGRKAG</sequence>
<dbReference type="GO" id="GO:0005829">
    <property type="term" value="C:cytosol"/>
    <property type="evidence" value="ECO:0007669"/>
    <property type="project" value="TreeGrafter"/>
</dbReference>
<keyword evidence="2 4" id="KW-0548">Nucleotidyltransferase</keyword>
<evidence type="ECO:0000256" key="3">
    <source>
        <dbReference type="ARBA" id="ARBA00022985"/>
    </source>
</evidence>
<dbReference type="RefSeq" id="WP_045581069.1">
    <property type="nucleotide sequence ID" value="NZ_CP012401.1"/>
</dbReference>
<dbReference type="PANTHER" id="PTHR42866">
    <property type="entry name" value="3-DEOXY-MANNO-OCTULOSONATE CYTIDYLYLTRANSFERASE"/>
    <property type="match status" value="1"/>
</dbReference>
<dbReference type="EMBL" id="CP012401">
    <property type="protein sequence ID" value="ALG70567.1"/>
    <property type="molecule type" value="Genomic_DNA"/>
</dbReference>
<dbReference type="CDD" id="cd02517">
    <property type="entry name" value="CMP-KDO-Synthetase"/>
    <property type="match status" value="1"/>
</dbReference>
<dbReference type="Gene3D" id="3.90.550.10">
    <property type="entry name" value="Spore Coat Polysaccharide Biosynthesis Protein SpsA, Chain A"/>
    <property type="match status" value="1"/>
</dbReference>
<comment type="function">
    <text evidence="4">Activates KDO (a required 8-carbon sugar) for incorporation into bacterial lipopolysaccharide in Gram-negative bacteria.</text>
</comment>
<dbReference type="InterPro" id="IPR003329">
    <property type="entry name" value="Cytidylyl_trans"/>
</dbReference>
<protein>
    <recommendedName>
        <fullName evidence="4">3-deoxy-manno-octulosonate cytidylyltransferase</fullName>
        <ecNumber evidence="4">2.7.7.38</ecNumber>
    </recommendedName>
    <alternativeName>
        <fullName evidence="4">CMP-2-keto-3-deoxyoctulosonic acid synthase</fullName>
        <shortName evidence="4">CKS</shortName>
        <shortName evidence="4">CMP-KDO synthase</shortName>
    </alternativeName>
</protein>
<keyword evidence="4" id="KW-0963">Cytoplasm</keyword>
<evidence type="ECO:0000313" key="5">
    <source>
        <dbReference type="EMBL" id="ALG70567.1"/>
    </source>
</evidence>
<gene>
    <name evidence="4" type="primary">kdsB</name>
    <name evidence="5" type="ORF">AL072_06175</name>
</gene>
<organism evidence="5 6">
    <name type="scientific">Azospirillum thiophilum</name>
    <dbReference type="NCBI Taxonomy" id="528244"/>
    <lineage>
        <taxon>Bacteria</taxon>
        <taxon>Pseudomonadati</taxon>
        <taxon>Pseudomonadota</taxon>
        <taxon>Alphaproteobacteria</taxon>
        <taxon>Rhodospirillales</taxon>
        <taxon>Azospirillaceae</taxon>
        <taxon>Azospirillum</taxon>
    </lineage>
</organism>
<accession>A0AAC9EX56</accession>
<dbReference type="GO" id="GO:0008690">
    <property type="term" value="F:3-deoxy-manno-octulosonate cytidylyltransferase activity"/>
    <property type="evidence" value="ECO:0007669"/>
    <property type="project" value="UniProtKB-UniRule"/>
</dbReference>
<evidence type="ECO:0000256" key="1">
    <source>
        <dbReference type="ARBA" id="ARBA00022679"/>
    </source>
</evidence>
<keyword evidence="6" id="KW-1185">Reference proteome</keyword>
<dbReference type="NCBIfam" id="NF003948">
    <property type="entry name" value="PRK05450.1-1"/>
    <property type="match status" value="1"/>
</dbReference>
<evidence type="ECO:0000313" key="6">
    <source>
        <dbReference type="Proteomes" id="UP000069935"/>
    </source>
</evidence>
<dbReference type="EC" id="2.7.7.38" evidence="4"/>
<dbReference type="AlphaFoldDB" id="A0AAC9EX56"/>
<dbReference type="GO" id="GO:0033468">
    <property type="term" value="P:CMP-keto-3-deoxy-D-manno-octulosonic acid biosynthetic process"/>
    <property type="evidence" value="ECO:0007669"/>
    <property type="project" value="UniProtKB-UniRule"/>
</dbReference>
<dbReference type="NCBIfam" id="NF003952">
    <property type="entry name" value="PRK05450.1-5"/>
    <property type="match status" value="1"/>
</dbReference>
<comment type="similarity">
    <text evidence="4">Belongs to the KdsB family.</text>
</comment>
<dbReference type="GO" id="GO:0009103">
    <property type="term" value="P:lipopolysaccharide biosynthetic process"/>
    <property type="evidence" value="ECO:0007669"/>
    <property type="project" value="UniProtKB-UniRule"/>
</dbReference>
<name>A0AAC9EX56_9PROT</name>
<keyword evidence="3 4" id="KW-0448">Lipopolysaccharide biosynthesis</keyword>
<comment type="pathway">
    <text evidence="4">Nucleotide-sugar biosynthesis; CMP-3-deoxy-D-manno-octulosonate biosynthesis; CMP-3-deoxy-D-manno-octulosonate from 3-deoxy-D-manno-octulosonate and CTP: step 1/1.</text>
</comment>
<evidence type="ECO:0000256" key="2">
    <source>
        <dbReference type="ARBA" id="ARBA00022695"/>
    </source>
</evidence>
<dbReference type="SUPFAM" id="SSF53448">
    <property type="entry name" value="Nucleotide-diphospho-sugar transferases"/>
    <property type="match status" value="1"/>
</dbReference>
<dbReference type="InterPro" id="IPR029044">
    <property type="entry name" value="Nucleotide-diphossugar_trans"/>
</dbReference>
<dbReference type="Proteomes" id="UP000069935">
    <property type="component" value="Chromosome 1"/>
</dbReference>
<dbReference type="HAMAP" id="MF_00057">
    <property type="entry name" value="KdsB"/>
    <property type="match status" value="1"/>
</dbReference>
<reference evidence="5 6" key="2">
    <citation type="journal article" date="2016" name="Genome Announc.">
        <title>Complete Genome Sequence of a Strain of Azospirillum thiophilum Isolated from a Sulfide Spring.</title>
        <authorList>
            <person name="Fomenkov A."/>
            <person name="Vincze T."/>
            <person name="Grabovich M."/>
            <person name="Anton B.P."/>
            <person name="Dubinina G."/>
            <person name="Orlova M."/>
            <person name="Belousova E."/>
            <person name="Roberts R.J."/>
        </authorList>
    </citation>
    <scope>NUCLEOTIDE SEQUENCE [LARGE SCALE GENOMIC DNA]</scope>
    <source>
        <strain evidence="5 6">BV-S</strain>
    </source>
</reference>
<dbReference type="KEGG" id="ati:AL072_06175"/>
<dbReference type="PANTHER" id="PTHR42866:SF2">
    <property type="entry name" value="3-DEOXY-MANNO-OCTULOSONATE CYTIDYLYLTRANSFERASE, MITOCHONDRIAL"/>
    <property type="match status" value="1"/>
</dbReference>
<evidence type="ECO:0000256" key="4">
    <source>
        <dbReference type="HAMAP-Rule" id="MF_00057"/>
    </source>
</evidence>